<comment type="subcellular location">
    <subcellularLocation>
        <location evidence="3">Cytoplasm</location>
    </subcellularLocation>
</comment>
<comment type="catalytic activity">
    <reaction evidence="1">
        <text>ATP + protein L-histidine = ADP + protein N-phospho-L-histidine.</text>
        <dbReference type="EC" id="2.7.13.3"/>
    </reaction>
</comment>
<dbReference type="SUPFAM" id="SSF55874">
    <property type="entry name" value="ATPase domain of HSP90 chaperone/DNA topoisomerase II/histidine kinase"/>
    <property type="match status" value="1"/>
</dbReference>
<dbReference type="OrthoDB" id="617348at2"/>
<comment type="cofactor">
    <cofactor evidence="2">
        <name>[4Fe-4S] cluster</name>
        <dbReference type="ChEBI" id="CHEBI:49883"/>
    </cofactor>
</comment>
<dbReference type="PANTHER" id="PTHR24421">
    <property type="entry name" value="NITRATE/NITRITE SENSOR PROTEIN NARX-RELATED"/>
    <property type="match status" value="1"/>
</dbReference>
<accession>A0A4R4E310</accession>
<evidence type="ECO:0000256" key="15">
    <source>
        <dbReference type="ARBA" id="ARBA00030800"/>
    </source>
</evidence>
<dbReference type="Pfam" id="PF07730">
    <property type="entry name" value="HisKA_3"/>
    <property type="match status" value="1"/>
</dbReference>
<dbReference type="Gene3D" id="1.20.5.1930">
    <property type="match status" value="1"/>
</dbReference>
<evidence type="ECO:0000256" key="6">
    <source>
        <dbReference type="ARBA" id="ARBA00022485"/>
    </source>
</evidence>
<gene>
    <name evidence="19" type="ORF">E0486_10090</name>
</gene>
<dbReference type="EMBL" id="SKFH01000013">
    <property type="protein sequence ID" value="TCZ71421.1"/>
    <property type="molecule type" value="Genomic_DNA"/>
</dbReference>
<keyword evidence="6" id="KW-0004">4Fe-4S</keyword>
<evidence type="ECO:0000256" key="3">
    <source>
        <dbReference type="ARBA" id="ARBA00004496"/>
    </source>
</evidence>
<dbReference type="GO" id="GO:0051539">
    <property type="term" value="F:4 iron, 4 sulfur cluster binding"/>
    <property type="evidence" value="ECO:0007669"/>
    <property type="project" value="UniProtKB-KW"/>
</dbReference>
<dbReference type="Gene3D" id="1.25.40.10">
    <property type="entry name" value="Tetratricopeptide repeat domain"/>
    <property type="match status" value="1"/>
</dbReference>
<feature type="domain" description="Histidine kinase" evidence="18">
    <location>
        <begin position="403"/>
        <end position="596"/>
    </location>
</feature>
<dbReference type="GO" id="GO:0005737">
    <property type="term" value="C:cytoplasm"/>
    <property type="evidence" value="ECO:0007669"/>
    <property type="project" value="UniProtKB-SubCell"/>
</dbReference>
<dbReference type="Proteomes" id="UP000295164">
    <property type="component" value="Unassembled WGS sequence"/>
</dbReference>
<evidence type="ECO:0000256" key="7">
    <source>
        <dbReference type="ARBA" id="ARBA00022490"/>
    </source>
</evidence>
<dbReference type="GO" id="GO:0000155">
    <property type="term" value="F:phosphorelay sensor kinase activity"/>
    <property type="evidence" value="ECO:0007669"/>
    <property type="project" value="InterPro"/>
</dbReference>
<dbReference type="CDD" id="cd16917">
    <property type="entry name" value="HATPase_UhpB-NarQ-NarX-like"/>
    <property type="match status" value="1"/>
</dbReference>
<dbReference type="SUPFAM" id="SSF48452">
    <property type="entry name" value="TPR-like"/>
    <property type="match status" value="1"/>
</dbReference>
<evidence type="ECO:0000259" key="18">
    <source>
        <dbReference type="PROSITE" id="PS50109"/>
    </source>
</evidence>
<evidence type="ECO:0000256" key="11">
    <source>
        <dbReference type="ARBA" id="ARBA00023004"/>
    </source>
</evidence>
<evidence type="ECO:0000256" key="13">
    <source>
        <dbReference type="ARBA" id="ARBA00023014"/>
    </source>
</evidence>
<keyword evidence="10" id="KW-0418">Kinase</keyword>
<dbReference type="PROSITE" id="PS50005">
    <property type="entry name" value="TPR"/>
    <property type="match status" value="1"/>
</dbReference>
<evidence type="ECO:0000256" key="5">
    <source>
        <dbReference type="ARBA" id="ARBA00017322"/>
    </source>
</evidence>
<dbReference type="PRINTS" id="PR00344">
    <property type="entry name" value="BCTRLSENSOR"/>
</dbReference>
<dbReference type="EC" id="2.7.13.3" evidence="4"/>
<dbReference type="RefSeq" id="WP_131852044.1">
    <property type="nucleotide sequence ID" value="NZ_SKFH01000013.1"/>
</dbReference>
<dbReference type="InterPro" id="IPR036890">
    <property type="entry name" value="HATPase_C_sf"/>
</dbReference>
<dbReference type="InterPro" id="IPR019734">
    <property type="entry name" value="TPR_rpt"/>
</dbReference>
<dbReference type="GO" id="GO:0046872">
    <property type="term" value="F:metal ion binding"/>
    <property type="evidence" value="ECO:0007669"/>
    <property type="project" value="UniProtKB-KW"/>
</dbReference>
<keyword evidence="20" id="KW-1185">Reference proteome</keyword>
<evidence type="ECO:0000256" key="12">
    <source>
        <dbReference type="ARBA" id="ARBA00023012"/>
    </source>
</evidence>
<dbReference type="InterPro" id="IPR011990">
    <property type="entry name" value="TPR-like_helical_dom_sf"/>
</dbReference>
<feature type="repeat" description="TPR" evidence="16">
    <location>
        <begin position="117"/>
        <end position="150"/>
    </location>
</feature>
<evidence type="ECO:0000256" key="4">
    <source>
        <dbReference type="ARBA" id="ARBA00012438"/>
    </source>
</evidence>
<reference evidence="19 20" key="1">
    <citation type="submission" date="2019-03" db="EMBL/GenBank/DDBJ databases">
        <authorList>
            <person name="Kim M.K.M."/>
        </authorList>
    </citation>
    <scope>NUCLEOTIDE SEQUENCE [LARGE SCALE GENOMIC DNA]</scope>
    <source>
        <strain evidence="19 20">17J68-15</strain>
    </source>
</reference>
<evidence type="ECO:0000313" key="19">
    <source>
        <dbReference type="EMBL" id="TCZ71421.1"/>
    </source>
</evidence>
<dbReference type="InterPro" id="IPR005467">
    <property type="entry name" value="His_kinase_dom"/>
</dbReference>
<dbReference type="SMART" id="SM00028">
    <property type="entry name" value="TPR"/>
    <property type="match status" value="5"/>
</dbReference>
<feature type="chain" id="PRO_5020209614" description="Oxygen sensor histidine kinase NreB" evidence="17">
    <location>
        <begin position="19"/>
        <end position="604"/>
    </location>
</feature>
<keyword evidence="8" id="KW-0808">Transferase</keyword>
<evidence type="ECO:0000256" key="16">
    <source>
        <dbReference type="PROSITE-ProRule" id="PRU00339"/>
    </source>
</evidence>
<feature type="signal peptide" evidence="17">
    <location>
        <begin position="1"/>
        <end position="18"/>
    </location>
</feature>
<keyword evidence="16" id="KW-0802">TPR repeat</keyword>
<dbReference type="PROSITE" id="PS50109">
    <property type="entry name" value="HIS_KIN"/>
    <property type="match status" value="1"/>
</dbReference>
<evidence type="ECO:0000313" key="20">
    <source>
        <dbReference type="Proteomes" id="UP000295164"/>
    </source>
</evidence>
<keyword evidence="11" id="KW-0408">Iron</keyword>
<dbReference type="SMART" id="SM00387">
    <property type="entry name" value="HATPase_c"/>
    <property type="match status" value="1"/>
</dbReference>
<evidence type="ECO:0000256" key="8">
    <source>
        <dbReference type="ARBA" id="ARBA00022679"/>
    </source>
</evidence>
<dbReference type="InterPro" id="IPR050482">
    <property type="entry name" value="Sensor_HK_TwoCompSys"/>
</dbReference>
<keyword evidence="17" id="KW-0732">Signal</keyword>
<evidence type="ECO:0000256" key="14">
    <source>
        <dbReference type="ARBA" id="ARBA00024827"/>
    </source>
</evidence>
<keyword evidence="9" id="KW-0479">Metal-binding</keyword>
<evidence type="ECO:0000256" key="2">
    <source>
        <dbReference type="ARBA" id="ARBA00001966"/>
    </source>
</evidence>
<evidence type="ECO:0000256" key="1">
    <source>
        <dbReference type="ARBA" id="ARBA00000085"/>
    </source>
</evidence>
<comment type="function">
    <text evidence="14">Member of the two-component regulatory system NreB/NreC involved in the control of dissimilatory nitrate/nitrite reduction in response to oxygen. NreB functions as a direct oxygen sensor histidine kinase which is autophosphorylated, in the absence of oxygen, probably at the conserved histidine residue, and transfers its phosphate group probably to a conserved aspartate residue of NreC. NreB/NreC activates the expression of the nitrate (narGHJI) and nitrite (nir) reductase operons, as well as the putative nitrate transporter gene narT.</text>
</comment>
<keyword evidence="13" id="KW-0411">Iron-sulfur</keyword>
<dbReference type="GO" id="GO:0016020">
    <property type="term" value="C:membrane"/>
    <property type="evidence" value="ECO:0007669"/>
    <property type="project" value="InterPro"/>
</dbReference>
<dbReference type="InterPro" id="IPR003594">
    <property type="entry name" value="HATPase_dom"/>
</dbReference>
<keyword evidence="7" id="KW-0963">Cytoplasm</keyword>
<dbReference type="Pfam" id="PF02518">
    <property type="entry name" value="HATPase_c"/>
    <property type="match status" value="1"/>
</dbReference>
<name>A0A4R4E310_9BACT</name>
<protein>
    <recommendedName>
        <fullName evidence="5">Oxygen sensor histidine kinase NreB</fullName>
        <ecNumber evidence="4">2.7.13.3</ecNumber>
    </recommendedName>
    <alternativeName>
        <fullName evidence="15">Nitrogen regulation protein B</fullName>
    </alternativeName>
</protein>
<sequence length="604" mass="67299">MRKALLLCCLGLCLCATAQEKEALRRQVAAEPAYGKRLDLYLTFLERSVTRDFDDVLELGTEALGLSRRHKDSTGVARIERYIGEAYYFKGDYPSAARYFYGSIQKLEQLPPAAALGHSYNALAKLYRKTRDLPRALQHYDKALALFRNLADSAGVSMILNESGVVFEYAGNYPAAITRYEASLAIDRQRDDTLGITYALGNLAGVYLLQSKYTKALDYQQQVLNLRKRLRDTFSLAISFADIGELYLAMHLPVRARSYADTSIRMATAMGYRELLRNNYDLLARAAEAEGDAAGALALYRRRAQLQDSLFSVARAEQIEELNARYEALKKEQTIRDQAYQLGRQRLLLVASAGLLLLGGALGWNFHRRRRLAQEARMQAAILQQQELATRAILSAEESERQRIANDLHDGVGQLMSAARMNLSALGHRLVMDHPGTRADFEQIVGLVDDSCREVRSVAHHMMPNALLKNSLAAAVREFVDKIDHRALQVHLYTSGLETRLDPQVETVLYRVIQECVNNVIKHSGADTLDIAIARDHDELTATIEDNGRGFPAAAAAEGMGLRNIRTRVEYLKGDVEFDSSPGRGTVVLIRVPLAATTLTATDT</sequence>
<organism evidence="19 20">
    <name type="scientific">Flaviaesturariibacter aridisoli</name>
    <dbReference type="NCBI Taxonomy" id="2545761"/>
    <lineage>
        <taxon>Bacteria</taxon>
        <taxon>Pseudomonadati</taxon>
        <taxon>Bacteroidota</taxon>
        <taxon>Chitinophagia</taxon>
        <taxon>Chitinophagales</taxon>
        <taxon>Chitinophagaceae</taxon>
        <taxon>Flaviaestuariibacter</taxon>
    </lineage>
</organism>
<evidence type="ECO:0000256" key="9">
    <source>
        <dbReference type="ARBA" id="ARBA00022723"/>
    </source>
</evidence>
<dbReference type="InterPro" id="IPR011712">
    <property type="entry name" value="Sig_transdc_His_kin_sub3_dim/P"/>
</dbReference>
<dbReference type="InterPro" id="IPR004358">
    <property type="entry name" value="Sig_transdc_His_kin-like_C"/>
</dbReference>
<evidence type="ECO:0000256" key="17">
    <source>
        <dbReference type="SAM" id="SignalP"/>
    </source>
</evidence>
<dbReference type="GO" id="GO:0046983">
    <property type="term" value="F:protein dimerization activity"/>
    <property type="evidence" value="ECO:0007669"/>
    <property type="project" value="InterPro"/>
</dbReference>
<evidence type="ECO:0000256" key="10">
    <source>
        <dbReference type="ARBA" id="ARBA00022777"/>
    </source>
</evidence>
<dbReference type="AlphaFoldDB" id="A0A4R4E310"/>
<comment type="caution">
    <text evidence="19">The sequence shown here is derived from an EMBL/GenBank/DDBJ whole genome shotgun (WGS) entry which is preliminary data.</text>
</comment>
<keyword evidence="12" id="KW-0902">Two-component regulatory system</keyword>
<proteinExistence type="predicted"/>
<dbReference type="Gene3D" id="3.30.565.10">
    <property type="entry name" value="Histidine kinase-like ATPase, C-terminal domain"/>
    <property type="match status" value="1"/>
</dbReference>
<dbReference type="Pfam" id="PF13424">
    <property type="entry name" value="TPR_12"/>
    <property type="match status" value="2"/>
</dbReference>